<comment type="caution">
    <text evidence="2">The sequence shown here is derived from an EMBL/GenBank/DDBJ whole genome shotgun (WGS) entry which is preliminary data.</text>
</comment>
<keyword evidence="3" id="KW-1185">Reference proteome</keyword>
<gene>
    <name evidence="2" type="ORF">FGIG_04837</name>
</gene>
<organism evidence="2 3">
    <name type="scientific">Fasciola gigantica</name>
    <name type="common">Giant liver fluke</name>
    <dbReference type="NCBI Taxonomy" id="46835"/>
    <lineage>
        <taxon>Eukaryota</taxon>
        <taxon>Metazoa</taxon>
        <taxon>Spiralia</taxon>
        <taxon>Lophotrochozoa</taxon>
        <taxon>Platyhelminthes</taxon>
        <taxon>Trematoda</taxon>
        <taxon>Digenea</taxon>
        <taxon>Plagiorchiida</taxon>
        <taxon>Echinostomata</taxon>
        <taxon>Echinostomatoidea</taxon>
        <taxon>Fasciolidae</taxon>
        <taxon>Fasciola</taxon>
    </lineage>
</organism>
<dbReference type="EMBL" id="SUNJ01006687">
    <property type="protein sequence ID" value="TPP62573.1"/>
    <property type="molecule type" value="Genomic_DNA"/>
</dbReference>
<accession>A0A504YMJ4</accession>
<dbReference type="AlphaFoldDB" id="A0A504YMJ4"/>
<name>A0A504YMJ4_FASGI</name>
<reference evidence="2 3" key="1">
    <citation type="submission" date="2019-04" db="EMBL/GenBank/DDBJ databases">
        <title>Annotation for the trematode Fasciola gigantica.</title>
        <authorList>
            <person name="Choi Y.-J."/>
        </authorList>
    </citation>
    <scope>NUCLEOTIDE SEQUENCE [LARGE SCALE GENOMIC DNA]</scope>
    <source>
        <strain evidence="2">Uganda_cow_1</strain>
    </source>
</reference>
<dbReference type="Proteomes" id="UP000316759">
    <property type="component" value="Unassembled WGS sequence"/>
</dbReference>
<feature type="region of interest" description="Disordered" evidence="1">
    <location>
        <begin position="1"/>
        <end position="24"/>
    </location>
</feature>
<sequence length="48" mass="5423">MQNKESTFQQVKSSTEAADRKAQSLLDSARDEVVRLKQIVDATRKSLD</sequence>
<evidence type="ECO:0000313" key="2">
    <source>
        <dbReference type="EMBL" id="TPP62573.1"/>
    </source>
</evidence>
<proteinExistence type="predicted"/>
<protein>
    <submittedName>
        <fullName evidence="2">Uncharacterized protein</fullName>
    </submittedName>
</protein>
<evidence type="ECO:0000313" key="3">
    <source>
        <dbReference type="Proteomes" id="UP000316759"/>
    </source>
</evidence>
<feature type="compositionally biased region" description="Polar residues" evidence="1">
    <location>
        <begin position="1"/>
        <end position="16"/>
    </location>
</feature>
<evidence type="ECO:0000256" key="1">
    <source>
        <dbReference type="SAM" id="MobiDB-lite"/>
    </source>
</evidence>